<feature type="non-terminal residue" evidence="1">
    <location>
        <position position="1"/>
    </location>
</feature>
<dbReference type="Gene3D" id="2.170.40.20">
    <property type="entry name" value="Human immunodeficiency virus 1, Gp160, envelope glycoprotein"/>
    <property type="match status" value="1"/>
</dbReference>
<keyword evidence="1" id="KW-0946">Virion</keyword>
<organism evidence="1">
    <name type="scientific">Human immunodeficiency virus type 1</name>
    <name type="common">HIV-1</name>
    <dbReference type="NCBI Taxonomy" id="11676"/>
    <lineage>
        <taxon>Viruses</taxon>
        <taxon>Riboviria</taxon>
        <taxon>Pararnavirae</taxon>
        <taxon>Artverviricota</taxon>
        <taxon>Revtraviricetes</taxon>
        <taxon>Ortervirales</taxon>
        <taxon>Retroviridae</taxon>
        <taxon>Orthoretrovirinae</taxon>
        <taxon>Lentivirus</taxon>
        <taxon>Lentivirus humimdef1</taxon>
    </lineage>
</organism>
<reference evidence="1" key="1">
    <citation type="submission" date="2005-03" db="EMBL/GenBank/DDBJ databases">
        <title>Genetic Diversity of HIV-1 Subtypes Circulating in Northern Kenya.</title>
        <authorList>
            <person name="Khamadi S.A."/>
            <person name="Ochieng W."/>
            <person name="Lihana R.W."/>
            <person name="Kiptoo M.K."/>
            <person name="Kinyua J.G."/>
            <person name="Lagat N."/>
            <person name="Muriuki J."/>
            <person name="Mwangi J."/>
            <person name="Pelle R."/>
            <person name="Muigai A."/>
            <person name="Carter J."/>
            <person name="Yamada R."/>
            <person name="Mpoke S."/>
        </authorList>
    </citation>
    <scope>NUCLEOTIDE SEQUENCE</scope>
    <source>
        <strain evidence="1">TLHC036</strain>
    </source>
</reference>
<evidence type="ECO:0000313" key="1">
    <source>
        <dbReference type="EMBL" id="AAX55884.1"/>
    </source>
</evidence>
<sequence length="104" mass="12196">TSQYFNSTAVEWQSSRRRSSNSDLKISQIMPKLYLYNWLILLIINCTRPNNNTCTSILFVDQDKHSMYSDVIGDIRQAHCNIKWIKMEYNFTTGSLHQFYGSTC</sequence>
<keyword evidence="1" id="KW-0261">Viral envelope protein</keyword>
<feature type="non-terminal residue" evidence="1">
    <location>
        <position position="104"/>
    </location>
</feature>
<dbReference type="SUPFAM" id="SSF56502">
    <property type="entry name" value="gp120 core"/>
    <property type="match status" value="1"/>
</dbReference>
<name>Q58GM0_HV1</name>
<dbReference type="EMBL" id="AY952847">
    <property type="protein sequence ID" value="AAX55884.1"/>
    <property type="molecule type" value="Genomic_DNA"/>
</dbReference>
<gene>
    <name evidence="1" type="primary">env</name>
</gene>
<proteinExistence type="predicted"/>
<dbReference type="GO" id="GO:0019031">
    <property type="term" value="C:viral envelope"/>
    <property type="evidence" value="ECO:0007669"/>
    <property type="project" value="UniProtKB-KW"/>
</dbReference>
<organismHost>
    <name type="scientific">Homo sapiens</name>
    <name type="common">Human</name>
    <dbReference type="NCBI Taxonomy" id="9606"/>
</organismHost>
<protein>
    <submittedName>
        <fullName evidence="1">Envelope glycoprotein</fullName>
    </submittedName>
</protein>
<dbReference type="InterPro" id="IPR036377">
    <property type="entry name" value="Gp120_core_sf"/>
</dbReference>
<accession>Q58GM0</accession>